<accession>A0A8H4BE41</accession>
<dbReference type="InterPro" id="IPR022773">
    <property type="entry name" value="Siva"/>
</dbReference>
<comment type="caution">
    <text evidence="2">The sequence shown here is derived from an EMBL/GenBank/DDBJ whole genome shotgun (WGS) entry which is preliminary data.</text>
</comment>
<reference evidence="2 3" key="1">
    <citation type="submission" date="2019-09" db="EMBL/GenBank/DDBJ databases">
        <authorList>
            <consortium name="DOE Joint Genome Institute"/>
            <person name="Mondo S.J."/>
            <person name="Navarro-Mendoza M.I."/>
            <person name="Perez-Arques C."/>
            <person name="Panchal S."/>
            <person name="Nicolas F.E."/>
            <person name="Ganguly P."/>
            <person name="Pangilinan J."/>
            <person name="Grigoriev I."/>
            <person name="Heitman J."/>
            <person name="Sanya K."/>
            <person name="Garre V."/>
        </authorList>
    </citation>
    <scope>NUCLEOTIDE SEQUENCE [LARGE SCALE GENOMIC DNA]</scope>
    <source>
        <strain evidence="2 3">MU402</strain>
    </source>
</reference>
<proteinExistence type="predicted"/>
<gene>
    <name evidence="2" type="ORF">FB192DRAFT_1380427</name>
</gene>
<evidence type="ECO:0000313" key="2">
    <source>
        <dbReference type="EMBL" id="KAF1800379.1"/>
    </source>
</evidence>
<protein>
    <submittedName>
        <fullName evidence="2">Uncharacterized protein</fullName>
    </submittedName>
</protein>
<feature type="region of interest" description="Disordered" evidence="1">
    <location>
        <begin position="40"/>
        <end position="60"/>
    </location>
</feature>
<dbReference type="GO" id="GO:0097191">
    <property type="term" value="P:extrinsic apoptotic signaling pathway"/>
    <property type="evidence" value="ECO:0007669"/>
    <property type="project" value="TreeGrafter"/>
</dbReference>
<dbReference type="PANTHER" id="PTHR14365:SF1">
    <property type="entry name" value="APOPTOSIS REGULATORY PROTEIN SIVA"/>
    <property type="match status" value="1"/>
</dbReference>
<sequence length="130" mass="14737">MTKRRLDDDDLVNLLRQKHKEDPQQKQQAARYTFAMLMRAQQSPMPPSTPNPGPSYQYFNNNNPAQPSAVACYKCSTAAAHGTCHHCEHHLCQSCFQQCNLCQHVYCSTCSNIDYSQSTEQVFCLSCTRG</sequence>
<evidence type="ECO:0000313" key="3">
    <source>
        <dbReference type="Proteomes" id="UP000469890"/>
    </source>
</evidence>
<dbReference type="Pfam" id="PF05458">
    <property type="entry name" value="Siva"/>
    <property type="match status" value="1"/>
</dbReference>
<dbReference type="PANTHER" id="PTHR14365">
    <property type="entry name" value="APOPTOSIS REGULATORY PROTEIN SIVA"/>
    <property type="match status" value="1"/>
</dbReference>
<dbReference type="AlphaFoldDB" id="A0A8H4BE41"/>
<organism evidence="2 3">
    <name type="scientific">Mucor circinelloides f. lusitanicus</name>
    <name type="common">Mucor racemosus var. lusitanicus</name>
    <dbReference type="NCBI Taxonomy" id="29924"/>
    <lineage>
        <taxon>Eukaryota</taxon>
        <taxon>Fungi</taxon>
        <taxon>Fungi incertae sedis</taxon>
        <taxon>Mucoromycota</taxon>
        <taxon>Mucoromycotina</taxon>
        <taxon>Mucoromycetes</taxon>
        <taxon>Mucorales</taxon>
        <taxon>Mucorineae</taxon>
        <taxon>Mucoraceae</taxon>
        <taxon>Mucor</taxon>
    </lineage>
</organism>
<evidence type="ECO:0000256" key="1">
    <source>
        <dbReference type="SAM" id="MobiDB-lite"/>
    </source>
</evidence>
<name>A0A8H4BE41_MUCCL</name>
<dbReference type="GO" id="GO:0005175">
    <property type="term" value="F:CD27 receptor binding"/>
    <property type="evidence" value="ECO:0007669"/>
    <property type="project" value="TreeGrafter"/>
</dbReference>
<dbReference type="Proteomes" id="UP000469890">
    <property type="component" value="Unassembled WGS sequence"/>
</dbReference>
<dbReference type="EMBL" id="JAAECE010000005">
    <property type="protein sequence ID" value="KAF1800379.1"/>
    <property type="molecule type" value="Genomic_DNA"/>
</dbReference>
<feature type="compositionally biased region" description="Pro residues" evidence="1">
    <location>
        <begin position="44"/>
        <end position="53"/>
    </location>
</feature>